<dbReference type="EMBL" id="JANEYG010000016">
    <property type="protein sequence ID" value="KAJ8919895.1"/>
    <property type="molecule type" value="Genomic_DNA"/>
</dbReference>
<reference evidence="2 3" key="1">
    <citation type="journal article" date="2023" name="Insect Mol. Biol.">
        <title>Genome sequencing provides insights into the evolution of gene families encoding plant cell wall-degrading enzymes in longhorned beetles.</title>
        <authorList>
            <person name="Shin N.R."/>
            <person name="Okamura Y."/>
            <person name="Kirsch R."/>
            <person name="Pauchet Y."/>
        </authorList>
    </citation>
    <scope>NUCLEOTIDE SEQUENCE [LARGE SCALE GENOMIC DNA]</scope>
    <source>
        <strain evidence="2">EAD_L_NR</strain>
    </source>
</reference>
<evidence type="ECO:0000313" key="3">
    <source>
        <dbReference type="Proteomes" id="UP001159042"/>
    </source>
</evidence>
<organism evidence="2 3">
    <name type="scientific">Exocentrus adspersus</name>
    <dbReference type="NCBI Taxonomy" id="1586481"/>
    <lineage>
        <taxon>Eukaryota</taxon>
        <taxon>Metazoa</taxon>
        <taxon>Ecdysozoa</taxon>
        <taxon>Arthropoda</taxon>
        <taxon>Hexapoda</taxon>
        <taxon>Insecta</taxon>
        <taxon>Pterygota</taxon>
        <taxon>Neoptera</taxon>
        <taxon>Endopterygota</taxon>
        <taxon>Coleoptera</taxon>
        <taxon>Polyphaga</taxon>
        <taxon>Cucujiformia</taxon>
        <taxon>Chrysomeloidea</taxon>
        <taxon>Cerambycidae</taxon>
        <taxon>Lamiinae</taxon>
        <taxon>Acanthocinini</taxon>
        <taxon>Exocentrus</taxon>
    </lineage>
</organism>
<gene>
    <name evidence="2" type="ORF">NQ315_006424</name>
</gene>
<evidence type="ECO:0000313" key="2">
    <source>
        <dbReference type="EMBL" id="KAJ8919895.1"/>
    </source>
</evidence>
<comment type="caution">
    <text evidence="2">The sequence shown here is derived from an EMBL/GenBank/DDBJ whole genome shotgun (WGS) entry which is preliminary data.</text>
</comment>
<sequence>MHQSKIETLQWQLKEIQKSREMYQAVMKQVVTFLEKAHVSLGLLGSRINRKNLVPRSKSEHQIIKDTPTTLSPPGINLTLDDHEWRPHRDEEPSPDEIPPDKLAKEAFRLLRTAQSLLNTREPDLAQVNAQPENDIEFLAQLAKEFPTPEPKPPRTTAFSLSPKLILPENEVKISTAFNRKLSLQLSEVRRKSLFRNVDSARGSVAESDNEFLNDFGNAKAKSEKSSSPATGSISSVEDESGFSSMNSFQEVGLPLVNSTMTDEVCTKNALLRSMLQNSGTYTSLNSSDQYSPDNTVVSGTSPKQAEQKKTVNDFKLWQKPSPSLVSPQHKRWSSTPSEEVGTRSLKVLWV</sequence>
<accession>A0AAV8W1G9</accession>
<feature type="region of interest" description="Disordered" evidence="1">
    <location>
        <begin position="284"/>
        <end position="342"/>
    </location>
</feature>
<dbReference type="Proteomes" id="UP001159042">
    <property type="component" value="Unassembled WGS sequence"/>
</dbReference>
<feature type="compositionally biased region" description="Polar residues" evidence="1">
    <location>
        <begin position="284"/>
        <end position="305"/>
    </location>
</feature>
<protein>
    <submittedName>
        <fullName evidence="2">Uncharacterized protein</fullName>
    </submittedName>
</protein>
<feature type="region of interest" description="Disordered" evidence="1">
    <location>
        <begin position="219"/>
        <end position="241"/>
    </location>
</feature>
<proteinExistence type="predicted"/>
<name>A0AAV8W1G9_9CUCU</name>
<dbReference type="AlphaFoldDB" id="A0AAV8W1G9"/>
<evidence type="ECO:0000256" key="1">
    <source>
        <dbReference type="SAM" id="MobiDB-lite"/>
    </source>
</evidence>
<keyword evidence="3" id="KW-1185">Reference proteome</keyword>
<feature type="compositionally biased region" description="Polar residues" evidence="1">
    <location>
        <begin position="231"/>
        <end position="241"/>
    </location>
</feature>